<dbReference type="PROSITE" id="PS51257">
    <property type="entry name" value="PROKAR_LIPOPROTEIN"/>
    <property type="match status" value="1"/>
</dbReference>
<evidence type="ECO:0000313" key="4">
    <source>
        <dbReference type="Proteomes" id="UP001180087"/>
    </source>
</evidence>
<dbReference type="RefSeq" id="WP_348027502.1">
    <property type="nucleotide sequence ID" value="NZ_CP129113.1"/>
</dbReference>
<dbReference type="EMBL" id="CP129113">
    <property type="protein sequence ID" value="WLV24459.1"/>
    <property type="molecule type" value="Genomic_DNA"/>
</dbReference>
<reference evidence="3" key="1">
    <citation type="submission" date="2023-06" db="EMBL/GenBank/DDBJ databases">
        <title>A Treasure from Seagulls: Isolation and Description of Aciduricobacillus qingdaonensis gen. nov., sp. nov., a Rare Obligately Uric Acid-utilizing Member in the Family Bacillaceae.</title>
        <authorList>
            <person name="Liu W."/>
            <person name="Wang B."/>
        </authorList>
    </citation>
    <scope>NUCLEOTIDE SEQUENCE</scope>
    <source>
        <strain evidence="3">44XB</strain>
    </source>
</reference>
<dbReference type="Pfam" id="PF07676">
    <property type="entry name" value="PD40"/>
    <property type="match status" value="3"/>
</dbReference>
<keyword evidence="2" id="KW-1133">Transmembrane helix</keyword>
<feature type="transmembrane region" description="Helical" evidence="2">
    <location>
        <begin position="409"/>
        <end position="428"/>
    </location>
</feature>
<keyword evidence="2" id="KW-0472">Membrane</keyword>
<dbReference type="Gene3D" id="2.120.10.60">
    <property type="entry name" value="Tricorn protease N-terminal domain"/>
    <property type="match status" value="1"/>
</dbReference>
<comment type="similarity">
    <text evidence="1">Belongs to the TolB family.</text>
</comment>
<dbReference type="SUPFAM" id="SSF69304">
    <property type="entry name" value="Tricorn protease N-terminal domain"/>
    <property type="match status" value="1"/>
</dbReference>
<dbReference type="PANTHER" id="PTHR36842">
    <property type="entry name" value="PROTEIN TOLB HOMOLOG"/>
    <property type="match status" value="1"/>
</dbReference>
<proteinExistence type="inferred from homology"/>
<evidence type="ECO:0000256" key="2">
    <source>
        <dbReference type="SAM" id="Phobius"/>
    </source>
</evidence>
<sequence>MKKRMMAWLMTVSALLLIGCILFTALYEDNPYRYHTGLGDTVSYSSESGGQFAFSYYQDGRKSIFIADRNGKNAREIGKGETGSEHSEPKFSPDGKGMLYLKLDETKNQTLQYMADWQKGESRRLTKHFLKVFTAAFNPDGKTIYFTASPVDDGSLPVDITEGTDLYAIGTDGNGLERLTKDAIIPMSRLAVTPDGKKIYFVGFEEEENLYIYDFETGINSPAKHLNGEVLYDPVISPDGQLIAYTAVAKTKQDEGLFEYEVFTRNLDGSGEKQLTYKGKHAGVPVFMGNKGEVAYLLQKNWPEEPANYELKTVSLNNQGNEKNETVDLKIPPVKKAFHADALMERVIGLPLLASLYAVFFICWTILLLGKRNKVFIPSAVSCMTAVISLAIVKYMMWRDPFIAINLQMYAILAGSITASVLVLALYARFSSSKVSAHPITYSEDIAE</sequence>
<dbReference type="Gene3D" id="2.120.10.30">
    <property type="entry name" value="TolB, C-terminal domain"/>
    <property type="match status" value="1"/>
</dbReference>
<keyword evidence="4" id="KW-1185">Reference proteome</keyword>
<dbReference type="InterPro" id="IPR011659">
    <property type="entry name" value="WD40"/>
</dbReference>
<name>A0ABY9KU71_9BACI</name>
<dbReference type="Proteomes" id="UP001180087">
    <property type="component" value="Chromosome"/>
</dbReference>
<organism evidence="3 4">
    <name type="scientific">Aciduricibacillus chroicocephali</name>
    <dbReference type="NCBI Taxonomy" id="3054939"/>
    <lineage>
        <taxon>Bacteria</taxon>
        <taxon>Bacillati</taxon>
        <taxon>Bacillota</taxon>
        <taxon>Bacilli</taxon>
        <taxon>Bacillales</taxon>
        <taxon>Bacillaceae</taxon>
        <taxon>Aciduricibacillus</taxon>
    </lineage>
</organism>
<keyword evidence="2" id="KW-0812">Transmembrane</keyword>
<dbReference type="InterPro" id="IPR011042">
    <property type="entry name" value="6-blade_b-propeller_TolB-like"/>
</dbReference>
<accession>A0ABY9KU71</accession>
<evidence type="ECO:0000313" key="3">
    <source>
        <dbReference type="EMBL" id="WLV24459.1"/>
    </source>
</evidence>
<evidence type="ECO:0000256" key="1">
    <source>
        <dbReference type="ARBA" id="ARBA00009820"/>
    </source>
</evidence>
<protein>
    <submittedName>
        <fullName evidence="3">Uncharacterized protein</fullName>
    </submittedName>
</protein>
<feature type="transmembrane region" description="Helical" evidence="2">
    <location>
        <begin position="348"/>
        <end position="369"/>
    </location>
</feature>
<gene>
    <name evidence="3" type="ORF">QR721_12565</name>
</gene>
<dbReference type="PANTHER" id="PTHR36842:SF1">
    <property type="entry name" value="PROTEIN TOLB"/>
    <property type="match status" value="1"/>
</dbReference>
<feature type="transmembrane region" description="Helical" evidence="2">
    <location>
        <begin position="376"/>
        <end position="397"/>
    </location>
</feature>